<feature type="transmembrane region" description="Helical" evidence="10">
    <location>
        <begin position="101"/>
        <end position="123"/>
    </location>
</feature>
<sequence length="333" mass="37026">MVLISNTSALMPSTFYLIGIPGLEDLGFLTSISFCILYVFAIVGNSLMVYIIWTEKNLHGPMFFFLAMLAVNDLAFSSSTVPKMLGIFWLNDCGIEASACLTQMFFVHFLSVVESGVLAAMAYDRYIAICSPLRYTSILTYVVLERIAASILVRAFITIFPIPVLVGRLHFCGDDVVLHSYCEHMAVVNVACGDTRVNSIYGLVLSLSITGFDLIFIGLSYTMILRAIFRLQSRDARYKAVGTCGSHICVIIAAYLPGIFSFVTYRFGQKTIPHGVHIFLANIYIVFPAFLNPIIYGVKTKQIRASVWKMLQIAGDRQKLQISIDHTTHSRSS</sequence>
<evidence type="ECO:0000259" key="11">
    <source>
        <dbReference type="PROSITE" id="PS50262"/>
    </source>
</evidence>
<dbReference type="PANTHER" id="PTHR26450:SF87">
    <property type="entry name" value="OLFACTORY RECEPTOR 51F2"/>
    <property type="match status" value="1"/>
</dbReference>
<evidence type="ECO:0000256" key="6">
    <source>
        <dbReference type="ARBA" id="ARBA00022989"/>
    </source>
</evidence>
<reference evidence="12" key="1">
    <citation type="thesis" date="2020" institute="ProQuest LLC" country="789 East Eisenhower Parkway, Ann Arbor, MI, USA">
        <title>Comparative Genomics and Chromosome Evolution.</title>
        <authorList>
            <person name="Mudd A.B."/>
        </authorList>
    </citation>
    <scope>NUCLEOTIDE SEQUENCE</scope>
    <source>
        <strain evidence="12">237g6f4</strain>
        <tissue evidence="12">Blood</tissue>
    </source>
</reference>
<evidence type="ECO:0000256" key="8">
    <source>
        <dbReference type="ARBA" id="ARBA00023224"/>
    </source>
</evidence>
<dbReference type="Pfam" id="PF13853">
    <property type="entry name" value="7tm_4"/>
    <property type="match status" value="1"/>
</dbReference>
<keyword evidence="7 10" id="KW-0472">Membrane</keyword>
<keyword evidence="9" id="KW-0675">Receptor</keyword>
<evidence type="ECO:0000256" key="3">
    <source>
        <dbReference type="ARBA" id="ARBA00022606"/>
    </source>
</evidence>
<dbReference type="EMBL" id="WNYA01036779">
    <property type="protein sequence ID" value="KAG8536889.1"/>
    <property type="molecule type" value="Genomic_DNA"/>
</dbReference>
<evidence type="ECO:0000313" key="12">
    <source>
        <dbReference type="EMBL" id="KAG8536889.1"/>
    </source>
</evidence>
<comment type="similarity">
    <text evidence="9">Belongs to the G-protein coupled receptor 1 family.</text>
</comment>
<name>A0AAV6YH92_ENGPU</name>
<dbReference type="PROSITE" id="PS00237">
    <property type="entry name" value="G_PROTEIN_RECEP_F1_1"/>
    <property type="match status" value="1"/>
</dbReference>
<dbReference type="PRINTS" id="PR00237">
    <property type="entry name" value="GPCRRHODOPSN"/>
</dbReference>
<evidence type="ECO:0000313" key="13">
    <source>
        <dbReference type="Proteomes" id="UP000824782"/>
    </source>
</evidence>
<keyword evidence="6 10" id="KW-1133">Transmembrane helix</keyword>
<proteinExistence type="inferred from homology"/>
<dbReference type="InterPro" id="IPR050402">
    <property type="entry name" value="OR51/52/56-like"/>
</dbReference>
<evidence type="ECO:0000256" key="2">
    <source>
        <dbReference type="ARBA" id="ARBA00004141"/>
    </source>
</evidence>
<dbReference type="InterPro" id="IPR000725">
    <property type="entry name" value="Olfact_rcpt"/>
</dbReference>
<dbReference type="GO" id="GO:0004984">
    <property type="term" value="F:olfactory receptor activity"/>
    <property type="evidence" value="ECO:0007669"/>
    <property type="project" value="InterPro"/>
</dbReference>
<comment type="function">
    <text evidence="1">Odorant receptor.</text>
</comment>
<keyword evidence="8 9" id="KW-0807">Transducer</keyword>
<keyword evidence="9" id="KW-0297">G-protein coupled receptor</keyword>
<evidence type="ECO:0000256" key="1">
    <source>
        <dbReference type="ARBA" id="ARBA00002936"/>
    </source>
</evidence>
<dbReference type="Gene3D" id="1.20.1070.10">
    <property type="entry name" value="Rhodopsin 7-helix transmembrane proteins"/>
    <property type="match status" value="1"/>
</dbReference>
<accession>A0AAV6YH92</accession>
<dbReference type="PRINTS" id="PR00245">
    <property type="entry name" value="OLFACTORYR"/>
</dbReference>
<feature type="transmembrane region" description="Helical" evidence="10">
    <location>
        <begin position="240"/>
        <end position="263"/>
    </location>
</feature>
<dbReference type="GO" id="GO:0004930">
    <property type="term" value="F:G protein-coupled receptor activity"/>
    <property type="evidence" value="ECO:0007669"/>
    <property type="project" value="UniProtKB-KW"/>
</dbReference>
<dbReference type="AlphaFoldDB" id="A0AAV6YH92"/>
<evidence type="ECO:0000256" key="9">
    <source>
        <dbReference type="RuleBase" id="RU000688"/>
    </source>
</evidence>
<dbReference type="InterPro" id="IPR017452">
    <property type="entry name" value="GPCR_Rhodpsn_7TM"/>
</dbReference>
<evidence type="ECO:0000256" key="7">
    <source>
        <dbReference type="ARBA" id="ARBA00023136"/>
    </source>
</evidence>
<evidence type="ECO:0000256" key="5">
    <source>
        <dbReference type="ARBA" id="ARBA00022725"/>
    </source>
</evidence>
<protein>
    <recommendedName>
        <fullName evidence="10">Olfactory receptor</fullName>
    </recommendedName>
</protein>
<gene>
    <name evidence="12" type="ORF">GDO81_025491</name>
</gene>
<keyword evidence="5 10" id="KW-0552">Olfaction</keyword>
<keyword evidence="3 10" id="KW-0716">Sensory transduction</keyword>
<dbReference type="PROSITE" id="PS50262">
    <property type="entry name" value="G_PROTEIN_RECEP_F1_2"/>
    <property type="match status" value="1"/>
</dbReference>
<feature type="transmembrane region" description="Helical" evidence="10">
    <location>
        <begin position="135"/>
        <end position="157"/>
    </location>
</feature>
<dbReference type="GO" id="GO:0005886">
    <property type="term" value="C:plasma membrane"/>
    <property type="evidence" value="ECO:0007669"/>
    <property type="project" value="UniProtKB-SubCell"/>
</dbReference>
<dbReference type="Proteomes" id="UP000824782">
    <property type="component" value="Unassembled WGS sequence"/>
</dbReference>
<feature type="transmembrane region" description="Helical" evidence="10">
    <location>
        <begin position="26"/>
        <end position="51"/>
    </location>
</feature>
<dbReference type="PANTHER" id="PTHR26450">
    <property type="entry name" value="OLFACTORY RECEPTOR 56B1-RELATED"/>
    <property type="match status" value="1"/>
</dbReference>
<dbReference type="SUPFAM" id="SSF81321">
    <property type="entry name" value="Family A G protein-coupled receptor-like"/>
    <property type="match status" value="1"/>
</dbReference>
<evidence type="ECO:0000256" key="10">
    <source>
        <dbReference type="RuleBase" id="RU363047"/>
    </source>
</evidence>
<comment type="subcellular location">
    <subcellularLocation>
        <location evidence="10">Cell membrane</location>
        <topology evidence="10">Multi-pass membrane protein</topology>
    </subcellularLocation>
    <subcellularLocation>
        <location evidence="2">Membrane</location>
        <topology evidence="2">Multi-pass membrane protein</topology>
    </subcellularLocation>
</comment>
<comment type="caution">
    <text evidence="12">The sequence shown here is derived from an EMBL/GenBank/DDBJ whole genome shotgun (WGS) entry which is preliminary data.</text>
</comment>
<feature type="domain" description="G-protein coupled receptors family 1 profile" evidence="11">
    <location>
        <begin position="44"/>
        <end position="296"/>
    </location>
</feature>
<feature type="transmembrane region" description="Helical" evidence="10">
    <location>
        <begin position="63"/>
        <end position="81"/>
    </location>
</feature>
<feature type="transmembrane region" description="Helical" evidence="10">
    <location>
        <begin position="200"/>
        <end position="228"/>
    </location>
</feature>
<keyword evidence="4 9" id="KW-0812">Transmembrane</keyword>
<dbReference type="InterPro" id="IPR000276">
    <property type="entry name" value="GPCR_Rhodpsn"/>
</dbReference>
<evidence type="ECO:0000256" key="4">
    <source>
        <dbReference type="ARBA" id="ARBA00022692"/>
    </source>
</evidence>
<keyword evidence="13" id="KW-1185">Reference proteome</keyword>
<dbReference type="CDD" id="cd15917">
    <property type="entry name" value="7tmA_OR51_52-like"/>
    <property type="match status" value="1"/>
</dbReference>
<organism evidence="12 13">
    <name type="scientific">Engystomops pustulosus</name>
    <name type="common">Tungara frog</name>
    <name type="synonym">Physalaemus pustulosus</name>
    <dbReference type="NCBI Taxonomy" id="76066"/>
    <lineage>
        <taxon>Eukaryota</taxon>
        <taxon>Metazoa</taxon>
        <taxon>Chordata</taxon>
        <taxon>Craniata</taxon>
        <taxon>Vertebrata</taxon>
        <taxon>Euteleostomi</taxon>
        <taxon>Amphibia</taxon>
        <taxon>Batrachia</taxon>
        <taxon>Anura</taxon>
        <taxon>Neobatrachia</taxon>
        <taxon>Hyloidea</taxon>
        <taxon>Leptodactylidae</taxon>
        <taxon>Leiuperinae</taxon>
        <taxon>Engystomops</taxon>
    </lineage>
</organism>
<keyword evidence="10" id="KW-1003">Cell membrane</keyword>
<feature type="transmembrane region" description="Helical" evidence="10">
    <location>
        <begin position="275"/>
        <end position="296"/>
    </location>
</feature>
<dbReference type="FunFam" id="1.20.1070.10:FF:000006">
    <property type="entry name" value="Olfactory receptor"/>
    <property type="match status" value="1"/>
</dbReference>